<dbReference type="NCBIfam" id="TIGR00964">
    <property type="entry name" value="secE_bact"/>
    <property type="match status" value="1"/>
</dbReference>
<comment type="subunit">
    <text evidence="8">Component of the Sec protein translocase complex. Heterotrimer consisting of SecY, SecE and SecG subunits. The heterotrimers can form oligomers, although 1 heterotrimer is thought to be able to translocate proteins. Interacts with the ribosome. Interacts with SecDF, and other proteins may be involved. Interacts with SecA.</text>
</comment>
<dbReference type="EMBL" id="CP042295">
    <property type="protein sequence ID" value="QDY87010.1"/>
    <property type="molecule type" value="Genomic_DNA"/>
</dbReference>
<sequence length="75" mass="9042">MKKQQQNETKVKKTRNKKYLFRKTIKEIKRVRWPDKSKNISSMTQIIIFSIVFMIFAFAVSIAFTYLWNYFGIGI</sequence>
<dbReference type="Gene3D" id="1.20.5.1030">
    <property type="entry name" value="Preprotein translocase secy subunit"/>
    <property type="match status" value="1"/>
</dbReference>
<keyword evidence="10" id="KW-1185">Reference proteome</keyword>
<evidence type="ECO:0000256" key="2">
    <source>
        <dbReference type="ARBA" id="ARBA00022448"/>
    </source>
</evidence>
<proteinExistence type="inferred from homology"/>
<dbReference type="Pfam" id="PF00584">
    <property type="entry name" value="SecE"/>
    <property type="match status" value="1"/>
</dbReference>
<evidence type="ECO:0000313" key="10">
    <source>
        <dbReference type="Proteomes" id="UP000318927"/>
    </source>
</evidence>
<evidence type="ECO:0000256" key="5">
    <source>
        <dbReference type="ARBA" id="ARBA00022989"/>
    </source>
</evidence>
<organism evidence="9 10">
    <name type="scientific">Mycoplasma anserisalpingitidis</name>
    <dbReference type="NCBI Taxonomy" id="519450"/>
    <lineage>
        <taxon>Bacteria</taxon>
        <taxon>Bacillati</taxon>
        <taxon>Mycoplasmatota</taxon>
        <taxon>Mollicutes</taxon>
        <taxon>Mycoplasmataceae</taxon>
        <taxon>Mycoplasma</taxon>
    </lineage>
</organism>
<comment type="similarity">
    <text evidence="8">Belongs to the SecE/SEC61-gamma family.</text>
</comment>
<evidence type="ECO:0000256" key="3">
    <source>
        <dbReference type="ARBA" id="ARBA00022692"/>
    </source>
</evidence>
<feature type="transmembrane region" description="Helical" evidence="8">
    <location>
        <begin position="46"/>
        <end position="68"/>
    </location>
</feature>
<evidence type="ECO:0000256" key="7">
    <source>
        <dbReference type="ARBA" id="ARBA00023136"/>
    </source>
</evidence>
<dbReference type="GO" id="GO:0043952">
    <property type="term" value="P:protein transport by the Sec complex"/>
    <property type="evidence" value="ECO:0007669"/>
    <property type="project" value="UniProtKB-UniRule"/>
</dbReference>
<dbReference type="GO" id="GO:0006605">
    <property type="term" value="P:protein targeting"/>
    <property type="evidence" value="ECO:0007669"/>
    <property type="project" value="UniProtKB-UniRule"/>
</dbReference>
<comment type="function">
    <text evidence="8">Essential subunit of the Sec protein translocation channel SecYEG. Clamps together the 2 halves of SecY. May contact the channel plug during translocation.</text>
</comment>
<protein>
    <recommendedName>
        <fullName evidence="8">Protein translocase subunit SecE</fullName>
    </recommendedName>
</protein>
<dbReference type="GO" id="GO:0065002">
    <property type="term" value="P:intracellular protein transmembrane transport"/>
    <property type="evidence" value="ECO:0007669"/>
    <property type="project" value="UniProtKB-UniRule"/>
</dbReference>
<evidence type="ECO:0000313" key="9">
    <source>
        <dbReference type="EMBL" id="QDY87010.1"/>
    </source>
</evidence>
<keyword evidence="8" id="KW-1003">Cell membrane</keyword>
<keyword evidence="2 8" id="KW-0813">Transport</keyword>
<evidence type="ECO:0000256" key="4">
    <source>
        <dbReference type="ARBA" id="ARBA00022927"/>
    </source>
</evidence>
<keyword evidence="4 8" id="KW-0653">Protein transport</keyword>
<dbReference type="OrthoDB" id="399914at2"/>
<dbReference type="Proteomes" id="UP000318927">
    <property type="component" value="Chromosome"/>
</dbReference>
<dbReference type="InterPro" id="IPR038379">
    <property type="entry name" value="SecE_sf"/>
</dbReference>
<reference evidence="9 10" key="1">
    <citation type="journal article" date="2019" name="Microbiol. Resour. Announc.">
        <title>Complete Genome Sequences of Three Mycoplasma anserisalpingitis (Mycoplasma sp. 1220) Strains.</title>
        <authorList>
            <person name="Grozner D."/>
            <person name="Forro B."/>
            <person name="Kovacs A.B."/>
            <person name="Marton S."/>
            <person name="Banyai K."/>
            <person name="Kreizinger Z."/>
            <person name="Sulyok K.M."/>
            <person name="Gyuranecz M."/>
        </authorList>
    </citation>
    <scope>NUCLEOTIDE SEQUENCE [LARGE SCALE GENOMIC DNA]</scope>
    <source>
        <strain evidence="9 10">ATCC:BAA-2147</strain>
    </source>
</reference>
<comment type="subcellular location">
    <subcellularLocation>
        <location evidence="8">Cell membrane</location>
        <topology evidence="8">Single-pass membrane protein</topology>
    </subcellularLocation>
    <subcellularLocation>
        <location evidence="1">Membrane</location>
    </subcellularLocation>
</comment>
<dbReference type="GO" id="GO:0009306">
    <property type="term" value="P:protein secretion"/>
    <property type="evidence" value="ECO:0007669"/>
    <property type="project" value="UniProtKB-UniRule"/>
</dbReference>
<dbReference type="AlphaFoldDB" id="A0A5B8JXN2"/>
<dbReference type="GO" id="GO:0008320">
    <property type="term" value="F:protein transmembrane transporter activity"/>
    <property type="evidence" value="ECO:0007669"/>
    <property type="project" value="UniProtKB-UniRule"/>
</dbReference>
<keyword evidence="5 8" id="KW-1133">Transmembrane helix</keyword>
<name>A0A5B8JXN2_9MOLU</name>
<evidence type="ECO:0000256" key="6">
    <source>
        <dbReference type="ARBA" id="ARBA00023010"/>
    </source>
</evidence>
<keyword evidence="7 8" id="KW-0472">Membrane</keyword>
<dbReference type="InterPro" id="IPR001901">
    <property type="entry name" value="Translocase_SecE/Sec61-g"/>
</dbReference>
<dbReference type="HAMAP" id="MF_00422">
    <property type="entry name" value="SecE"/>
    <property type="match status" value="1"/>
</dbReference>
<dbReference type="RefSeq" id="WP_146367452.1">
    <property type="nucleotide sequence ID" value="NZ_CP041664.1"/>
</dbReference>
<keyword evidence="6 8" id="KW-0811">Translocation</keyword>
<dbReference type="InterPro" id="IPR005807">
    <property type="entry name" value="SecE_bac"/>
</dbReference>
<evidence type="ECO:0000256" key="1">
    <source>
        <dbReference type="ARBA" id="ARBA00004370"/>
    </source>
</evidence>
<gene>
    <name evidence="8 9" type="primary">secE</name>
    <name evidence="9" type="ORF">FRW55_02455</name>
</gene>
<dbReference type="GO" id="GO:0005886">
    <property type="term" value="C:plasma membrane"/>
    <property type="evidence" value="ECO:0007669"/>
    <property type="project" value="UniProtKB-SubCell"/>
</dbReference>
<accession>A0A5B8JXN2</accession>
<evidence type="ECO:0000256" key="8">
    <source>
        <dbReference type="HAMAP-Rule" id="MF_00422"/>
    </source>
</evidence>
<keyword evidence="3 8" id="KW-0812">Transmembrane</keyword>
<dbReference type="KEGG" id="mans:FRW55_02455"/>